<dbReference type="Pfam" id="PF01928">
    <property type="entry name" value="CYTH"/>
    <property type="match status" value="1"/>
</dbReference>
<dbReference type="AlphaFoldDB" id="A0A2M7QCU9"/>
<dbReference type="Gene3D" id="2.40.320.10">
    <property type="entry name" value="Hypothetical Protein Pfu-838710-001"/>
    <property type="match status" value="1"/>
</dbReference>
<evidence type="ECO:0000259" key="1">
    <source>
        <dbReference type="Pfam" id="PF01928"/>
    </source>
</evidence>
<dbReference type="InterPro" id="IPR033469">
    <property type="entry name" value="CYTH-like_dom_sf"/>
</dbReference>
<feature type="non-terminal residue" evidence="2">
    <location>
        <position position="1"/>
    </location>
</feature>
<reference evidence="3" key="1">
    <citation type="submission" date="2017-09" db="EMBL/GenBank/DDBJ databases">
        <title>Depth-based differentiation of microbial function through sediment-hosted aquifers and enrichment of novel symbionts in the deep terrestrial subsurface.</title>
        <authorList>
            <person name="Probst A.J."/>
            <person name="Ladd B."/>
            <person name="Jarett J.K."/>
            <person name="Geller-Mcgrath D.E."/>
            <person name="Sieber C.M.K."/>
            <person name="Emerson J.B."/>
            <person name="Anantharaman K."/>
            <person name="Thomas B.C."/>
            <person name="Malmstrom R."/>
            <person name="Stieglmeier M."/>
            <person name="Klingl A."/>
            <person name="Woyke T."/>
            <person name="Ryan C.M."/>
            <person name="Banfield J.F."/>
        </authorList>
    </citation>
    <scope>NUCLEOTIDE SEQUENCE [LARGE SCALE GENOMIC DNA]</scope>
</reference>
<feature type="domain" description="CYTH" evidence="1">
    <location>
        <begin position="11"/>
        <end position="131"/>
    </location>
</feature>
<evidence type="ECO:0000313" key="2">
    <source>
        <dbReference type="EMBL" id="PIY68700.1"/>
    </source>
</evidence>
<dbReference type="EMBL" id="PFLF01000097">
    <property type="protein sequence ID" value="PIY68700.1"/>
    <property type="molecule type" value="Genomic_DNA"/>
</dbReference>
<dbReference type="InterPro" id="IPR023577">
    <property type="entry name" value="CYTH_domain"/>
</dbReference>
<accession>A0A2M7QCU9</accession>
<dbReference type="PANTHER" id="PTHR21028:SF2">
    <property type="entry name" value="CYTH DOMAIN-CONTAINING PROTEIN"/>
    <property type="match status" value="1"/>
</dbReference>
<sequence length="148" mass="17004">VEMDEIGSYNMRLRVARKNDVETITINTKTITNTGDHNAWEEHEIIVDNFKEAALILSMTEFKPFFKLEKHRHTYIINEMEVLVEDITDFGGAIEVEIMCAPGDEERSKSQIKSLLLNELGLSESDIVPKSVTNIIMKQRAFNQKITF</sequence>
<dbReference type="Proteomes" id="UP000230108">
    <property type="component" value="Unassembled WGS sequence"/>
</dbReference>
<organism evidence="2 3">
    <name type="scientific">Candidatus Roizmanbacteria bacterium CG_4_10_14_0_8_um_filter_39_9</name>
    <dbReference type="NCBI Taxonomy" id="1974829"/>
    <lineage>
        <taxon>Bacteria</taxon>
        <taxon>Candidatus Roizmaniibacteriota</taxon>
    </lineage>
</organism>
<name>A0A2M7QCU9_9BACT</name>
<dbReference type="SUPFAM" id="SSF55154">
    <property type="entry name" value="CYTH-like phosphatases"/>
    <property type="match status" value="1"/>
</dbReference>
<proteinExistence type="predicted"/>
<dbReference type="PANTHER" id="PTHR21028">
    <property type="entry name" value="SI:CH211-156B7.4"/>
    <property type="match status" value="1"/>
</dbReference>
<dbReference type="InterPro" id="IPR008173">
    <property type="entry name" value="Adenylyl_cyclase_CyaB"/>
</dbReference>
<protein>
    <recommendedName>
        <fullName evidence="1">CYTH domain-containing protein</fullName>
    </recommendedName>
</protein>
<gene>
    <name evidence="2" type="ORF">COY90_04580</name>
</gene>
<comment type="caution">
    <text evidence="2">The sequence shown here is derived from an EMBL/GenBank/DDBJ whole genome shotgun (WGS) entry which is preliminary data.</text>
</comment>
<evidence type="ECO:0000313" key="3">
    <source>
        <dbReference type="Proteomes" id="UP000230108"/>
    </source>
</evidence>